<accession>A0A409YVG3</accession>
<dbReference type="Proteomes" id="UP000284706">
    <property type="component" value="Unassembled WGS sequence"/>
</dbReference>
<proteinExistence type="predicted"/>
<dbReference type="SUPFAM" id="SSF52540">
    <property type="entry name" value="P-loop containing nucleoside triphosphate hydrolases"/>
    <property type="match status" value="1"/>
</dbReference>
<comment type="caution">
    <text evidence="3">The sequence shown here is derived from an EMBL/GenBank/DDBJ whole genome shotgun (WGS) entry which is preliminary data.</text>
</comment>
<evidence type="ECO:0000259" key="2">
    <source>
        <dbReference type="Pfam" id="PF24883"/>
    </source>
</evidence>
<feature type="domain" description="Nephrocystin 3-like N-terminal" evidence="2">
    <location>
        <begin position="103"/>
        <end position="266"/>
    </location>
</feature>
<dbReference type="OrthoDB" id="3045137at2759"/>
<dbReference type="PANTHER" id="PTHR10039:SF14">
    <property type="entry name" value="NACHT DOMAIN-CONTAINING PROTEIN"/>
    <property type="match status" value="1"/>
</dbReference>
<gene>
    <name evidence="3" type="ORF">CVT26_004259</name>
</gene>
<keyword evidence="1" id="KW-0677">Repeat</keyword>
<dbReference type="InParanoid" id="A0A409YVG3"/>
<name>A0A409YVG3_9AGAR</name>
<evidence type="ECO:0000313" key="3">
    <source>
        <dbReference type="EMBL" id="PPR06990.1"/>
    </source>
</evidence>
<dbReference type="PANTHER" id="PTHR10039">
    <property type="entry name" value="AMELOGENIN"/>
    <property type="match status" value="1"/>
</dbReference>
<organism evidence="3 4">
    <name type="scientific">Gymnopilus dilepis</name>
    <dbReference type="NCBI Taxonomy" id="231916"/>
    <lineage>
        <taxon>Eukaryota</taxon>
        <taxon>Fungi</taxon>
        <taxon>Dikarya</taxon>
        <taxon>Basidiomycota</taxon>
        <taxon>Agaricomycotina</taxon>
        <taxon>Agaricomycetes</taxon>
        <taxon>Agaricomycetidae</taxon>
        <taxon>Agaricales</taxon>
        <taxon>Agaricineae</taxon>
        <taxon>Hymenogastraceae</taxon>
        <taxon>Gymnopilus</taxon>
    </lineage>
</organism>
<keyword evidence="4" id="KW-1185">Reference proteome</keyword>
<evidence type="ECO:0000256" key="1">
    <source>
        <dbReference type="ARBA" id="ARBA00022737"/>
    </source>
</evidence>
<dbReference type="InterPro" id="IPR027417">
    <property type="entry name" value="P-loop_NTPase"/>
</dbReference>
<reference evidence="3 4" key="1">
    <citation type="journal article" date="2018" name="Evol. Lett.">
        <title>Horizontal gene cluster transfer increased hallucinogenic mushroom diversity.</title>
        <authorList>
            <person name="Reynolds H.T."/>
            <person name="Vijayakumar V."/>
            <person name="Gluck-Thaler E."/>
            <person name="Korotkin H.B."/>
            <person name="Matheny P.B."/>
            <person name="Slot J.C."/>
        </authorList>
    </citation>
    <scope>NUCLEOTIDE SEQUENCE [LARGE SCALE GENOMIC DNA]</scope>
    <source>
        <strain evidence="3 4">SRW20</strain>
    </source>
</reference>
<dbReference type="Pfam" id="PF24883">
    <property type="entry name" value="NPHP3_N"/>
    <property type="match status" value="1"/>
</dbReference>
<dbReference type="EMBL" id="NHYE01000215">
    <property type="protein sequence ID" value="PPR06990.1"/>
    <property type="molecule type" value="Genomic_DNA"/>
</dbReference>
<dbReference type="AlphaFoldDB" id="A0A409YVG3"/>
<dbReference type="InterPro" id="IPR056884">
    <property type="entry name" value="NPHP3-like_N"/>
</dbReference>
<sequence>MTSQSTFHEEFLVVEQGDTYNAAISGSIVGGHGNTNTINIHNHALGIGKTATLFEIFALIYCKTDYDTFTQRVAVHAIYDSIKLSEEVPTPSPGIRQKIQDRILDWAAAATYDKSITWVYGPPRSGKSVLMKATADMLHQRGVLLASFFFTRRIDNLDRPQWFISTIAYQIARTIPEMRNEIVRMFNADPVIFNHSLESQANDLIIKPIRKIVDEMGEAYPTAPRVIVVDAIDECGTHDDQISVLRVLRYLIQQLPIPIAVIISSRPQIHISNILKGRESGNMTSTLDITTFTEDDEDIRNYLTERLDLIGKAASTPFRTLLPPGVNKPKWPKSSDIDRVTSLASGDFIYILMVEHFVKIQKYPGTYFDYITQPNIVKNPKNAVMALTSLATSGTQGLARVSESMSAVNLMEVKWTGLGDEETVRYMLEVLKAPQMLLENYLNWQRNGGQTLNSARDLTQRLLSNVQAPHLPSPSAKSDRGGSSDIISMVGGFAAKSFFRR</sequence>
<evidence type="ECO:0000313" key="4">
    <source>
        <dbReference type="Proteomes" id="UP000284706"/>
    </source>
</evidence>
<protein>
    <recommendedName>
        <fullName evidence="2">Nephrocystin 3-like N-terminal domain-containing protein</fullName>
    </recommendedName>
</protein>
<dbReference type="Gene3D" id="3.40.50.300">
    <property type="entry name" value="P-loop containing nucleotide triphosphate hydrolases"/>
    <property type="match status" value="1"/>
</dbReference>